<keyword evidence="1" id="KW-0732">Signal</keyword>
<protein>
    <submittedName>
        <fullName evidence="2">Uncharacterized protein</fullName>
    </submittedName>
</protein>
<organism evidence="2 3">
    <name type="scientific">Cyberlindnera jadinii (strain ATCC 18201 / CBS 1600 / BCRC 20928 / JCM 3617 / NBRC 0987 / NRRL Y-1542)</name>
    <name type="common">Torula yeast</name>
    <name type="synonym">Candida utilis</name>
    <dbReference type="NCBI Taxonomy" id="983966"/>
    <lineage>
        <taxon>Eukaryota</taxon>
        <taxon>Fungi</taxon>
        <taxon>Dikarya</taxon>
        <taxon>Ascomycota</taxon>
        <taxon>Saccharomycotina</taxon>
        <taxon>Saccharomycetes</taxon>
        <taxon>Phaffomycetales</taxon>
        <taxon>Phaffomycetaceae</taxon>
        <taxon>Cyberlindnera</taxon>
    </lineage>
</organism>
<dbReference type="EMBL" id="KV453925">
    <property type="protein sequence ID" value="ODV76324.1"/>
    <property type="molecule type" value="Genomic_DNA"/>
</dbReference>
<evidence type="ECO:0000313" key="3">
    <source>
        <dbReference type="Proteomes" id="UP000094389"/>
    </source>
</evidence>
<accession>A0A1E4SA05</accession>
<sequence length="148" mass="17222">MRWNWCKERWCSEVLCLLLFLLLLLVCLCLYCRLIGTEGSCVGNKPYLDSACRNRGTSRLNGLPCIPLPELPLPEYLIHIYINVQYGISMDYIQLSMYLNVHSSARLITVPQCHPQEPCARVEFYAILLNHPTERDNPHFQEHPQMLM</sequence>
<dbReference type="Proteomes" id="UP000094389">
    <property type="component" value="Unassembled WGS sequence"/>
</dbReference>
<feature type="signal peptide" evidence="1">
    <location>
        <begin position="1"/>
        <end position="39"/>
    </location>
</feature>
<keyword evidence="3" id="KW-1185">Reference proteome</keyword>
<dbReference type="RefSeq" id="XP_020073363.1">
    <property type="nucleotide sequence ID" value="XM_020212053.1"/>
</dbReference>
<evidence type="ECO:0000256" key="1">
    <source>
        <dbReference type="SAM" id="SignalP"/>
    </source>
</evidence>
<gene>
    <name evidence="2" type="ORF">CYBJADRAFT_10935</name>
</gene>
<name>A0A1E4SA05_CYBJN</name>
<dbReference type="GeneID" id="30986449"/>
<evidence type="ECO:0000313" key="2">
    <source>
        <dbReference type="EMBL" id="ODV76324.1"/>
    </source>
</evidence>
<feature type="chain" id="PRO_5009162691" evidence="1">
    <location>
        <begin position="40"/>
        <end position="148"/>
    </location>
</feature>
<reference evidence="2 3" key="1">
    <citation type="journal article" date="2016" name="Proc. Natl. Acad. Sci. U.S.A.">
        <title>Comparative genomics of biotechnologically important yeasts.</title>
        <authorList>
            <person name="Riley R."/>
            <person name="Haridas S."/>
            <person name="Wolfe K.H."/>
            <person name="Lopes M.R."/>
            <person name="Hittinger C.T."/>
            <person name="Goeker M."/>
            <person name="Salamov A.A."/>
            <person name="Wisecaver J.H."/>
            <person name="Long T.M."/>
            <person name="Calvey C.H."/>
            <person name="Aerts A.L."/>
            <person name="Barry K.W."/>
            <person name="Choi C."/>
            <person name="Clum A."/>
            <person name="Coughlan A.Y."/>
            <person name="Deshpande S."/>
            <person name="Douglass A.P."/>
            <person name="Hanson S.J."/>
            <person name="Klenk H.-P."/>
            <person name="LaButti K.M."/>
            <person name="Lapidus A."/>
            <person name="Lindquist E.A."/>
            <person name="Lipzen A.M."/>
            <person name="Meier-Kolthoff J.P."/>
            <person name="Ohm R.A."/>
            <person name="Otillar R.P."/>
            <person name="Pangilinan J.L."/>
            <person name="Peng Y."/>
            <person name="Rokas A."/>
            <person name="Rosa C.A."/>
            <person name="Scheuner C."/>
            <person name="Sibirny A.A."/>
            <person name="Slot J.C."/>
            <person name="Stielow J.B."/>
            <person name="Sun H."/>
            <person name="Kurtzman C.P."/>
            <person name="Blackwell M."/>
            <person name="Grigoriev I.V."/>
            <person name="Jeffries T.W."/>
        </authorList>
    </citation>
    <scope>NUCLEOTIDE SEQUENCE [LARGE SCALE GENOMIC DNA]</scope>
    <source>
        <strain evidence="3">ATCC 18201 / CBS 1600 / BCRC 20928 / JCM 3617 / NBRC 0987 / NRRL Y-1542</strain>
    </source>
</reference>
<proteinExistence type="predicted"/>
<dbReference type="AlphaFoldDB" id="A0A1E4SA05"/>